<comment type="caution">
    <text evidence="2">The sequence shown here is derived from an EMBL/GenBank/DDBJ whole genome shotgun (WGS) entry which is preliminary data.</text>
</comment>
<dbReference type="OrthoDB" id="2356959at2759"/>
<feature type="non-terminal residue" evidence="2">
    <location>
        <position position="102"/>
    </location>
</feature>
<dbReference type="Gene3D" id="3.50.4.10">
    <property type="entry name" value="Hepatocyte Growth Factor"/>
    <property type="match status" value="1"/>
</dbReference>
<gene>
    <name evidence="2" type="ORF">DERYTH_LOCUS13084</name>
</gene>
<organism evidence="2 3">
    <name type="scientific">Dentiscutata erythropus</name>
    <dbReference type="NCBI Taxonomy" id="1348616"/>
    <lineage>
        <taxon>Eukaryota</taxon>
        <taxon>Fungi</taxon>
        <taxon>Fungi incertae sedis</taxon>
        <taxon>Mucoromycota</taxon>
        <taxon>Glomeromycotina</taxon>
        <taxon>Glomeromycetes</taxon>
        <taxon>Diversisporales</taxon>
        <taxon>Gigasporaceae</taxon>
        <taxon>Dentiscutata</taxon>
    </lineage>
</organism>
<dbReference type="EMBL" id="CAJVPY010008939">
    <property type="protein sequence ID" value="CAG8702650.1"/>
    <property type="molecule type" value="Genomic_DNA"/>
</dbReference>
<proteinExistence type="predicted"/>
<feature type="compositionally biased region" description="Polar residues" evidence="1">
    <location>
        <begin position="76"/>
        <end position="86"/>
    </location>
</feature>
<dbReference type="AlphaFoldDB" id="A0A9N9HRZ5"/>
<protein>
    <submittedName>
        <fullName evidence="2">22732_t:CDS:1</fullName>
    </submittedName>
</protein>
<sequence>NEISECCKERGSPGWTNIIHELAYYNIAPRLDISTPQHCCQACVEDPDCLQWLFKTTVNLCDLNVQRNLTLKTCDQPTGPPTSSQEGGVIGCSDGLKSNHIH</sequence>
<dbReference type="Proteomes" id="UP000789405">
    <property type="component" value="Unassembled WGS sequence"/>
</dbReference>
<keyword evidence="3" id="KW-1185">Reference proteome</keyword>
<feature type="region of interest" description="Disordered" evidence="1">
    <location>
        <begin position="76"/>
        <end position="102"/>
    </location>
</feature>
<accession>A0A9N9HRZ5</accession>
<reference evidence="2" key="1">
    <citation type="submission" date="2021-06" db="EMBL/GenBank/DDBJ databases">
        <authorList>
            <person name="Kallberg Y."/>
            <person name="Tangrot J."/>
            <person name="Rosling A."/>
        </authorList>
    </citation>
    <scope>NUCLEOTIDE SEQUENCE</scope>
    <source>
        <strain evidence="2">MA453B</strain>
    </source>
</reference>
<evidence type="ECO:0000313" key="3">
    <source>
        <dbReference type="Proteomes" id="UP000789405"/>
    </source>
</evidence>
<evidence type="ECO:0000313" key="2">
    <source>
        <dbReference type="EMBL" id="CAG8702650.1"/>
    </source>
</evidence>
<name>A0A9N9HRZ5_9GLOM</name>
<evidence type="ECO:0000256" key="1">
    <source>
        <dbReference type="SAM" id="MobiDB-lite"/>
    </source>
</evidence>